<evidence type="ECO:0000313" key="4">
    <source>
        <dbReference type="Proteomes" id="UP000293300"/>
    </source>
</evidence>
<organism evidence="3 4">
    <name type="scientific">Flavobacterium silvisoli</name>
    <dbReference type="NCBI Taxonomy" id="2529433"/>
    <lineage>
        <taxon>Bacteria</taxon>
        <taxon>Pseudomonadati</taxon>
        <taxon>Bacteroidota</taxon>
        <taxon>Flavobacteriia</taxon>
        <taxon>Flavobacteriales</taxon>
        <taxon>Flavobacteriaceae</taxon>
        <taxon>Flavobacterium</taxon>
    </lineage>
</organism>
<comment type="caution">
    <text evidence="3">The sequence shown here is derived from an EMBL/GenBank/DDBJ whole genome shotgun (WGS) entry which is preliminary data.</text>
</comment>
<dbReference type="CDD" id="cd07185">
    <property type="entry name" value="OmpA_C-like"/>
    <property type="match status" value="1"/>
</dbReference>
<feature type="domain" description="OmpA-like" evidence="2">
    <location>
        <begin position="142"/>
        <end position="257"/>
    </location>
</feature>
<keyword evidence="4" id="KW-1185">Reference proteome</keyword>
<reference evidence="3 4" key="1">
    <citation type="submission" date="2019-02" db="EMBL/GenBank/DDBJ databases">
        <title>Flavobacterium sp. RD-2-33 isolated from forest soil.</title>
        <authorList>
            <person name="Chaudhary D.K."/>
        </authorList>
    </citation>
    <scope>NUCLEOTIDE SEQUENCE [LARGE SCALE GENOMIC DNA]</scope>
    <source>
        <strain evidence="3 4">RD-2-33</strain>
    </source>
</reference>
<evidence type="ECO:0000313" key="3">
    <source>
        <dbReference type="EMBL" id="TBX70012.1"/>
    </source>
</evidence>
<proteinExistence type="predicted"/>
<dbReference type="Pfam" id="PF00691">
    <property type="entry name" value="OmpA"/>
    <property type="match status" value="2"/>
</dbReference>
<dbReference type="InterPro" id="IPR036737">
    <property type="entry name" value="OmpA-like_sf"/>
</dbReference>
<dbReference type="InterPro" id="IPR006665">
    <property type="entry name" value="OmpA-like"/>
</dbReference>
<dbReference type="PROSITE" id="PS51123">
    <property type="entry name" value="OMPA_2"/>
    <property type="match status" value="1"/>
</dbReference>
<name>A0A4Q9Z1A5_9FLAO</name>
<dbReference type="AlphaFoldDB" id="A0A4Q9Z1A5"/>
<dbReference type="GO" id="GO:0016020">
    <property type="term" value="C:membrane"/>
    <property type="evidence" value="ECO:0007669"/>
    <property type="project" value="UniProtKB-UniRule"/>
</dbReference>
<keyword evidence="1" id="KW-0472">Membrane</keyword>
<dbReference type="OrthoDB" id="9782229at2"/>
<evidence type="ECO:0000256" key="1">
    <source>
        <dbReference type="PROSITE-ProRule" id="PRU00473"/>
    </source>
</evidence>
<dbReference type="Proteomes" id="UP000293300">
    <property type="component" value="Unassembled WGS sequence"/>
</dbReference>
<dbReference type="SUPFAM" id="SSF103088">
    <property type="entry name" value="OmpA-like"/>
    <property type="match status" value="2"/>
</dbReference>
<dbReference type="RefSeq" id="WP_131475741.1">
    <property type="nucleotide sequence ID" value="NZ_SJPE01000005.1"/>
</dbReference>
<dbReference type="PANTHER" id="PTHR30329:SF21">
    <property type="entry name" value="LIPOPROTEIN YIAD-RELATED"/>
    <property type="match status" value="1"/>
</dbReference>
<evidence type="ECO:0000259" key="2">
    <source>
        <dbReference type="PROSITE" id="PS51123"/>
    </source>
</evidence>
<dbReference type="EMBL" id="SJPE01000005">
    <property type="protein sequence ID" value="TBX70012.1"/>
    <property type="molecule type" value="Genomic_DNA"/>
</dbReference>
<dbReference type="PANTHER" id="PTHR30329">
    <property type="entry name" value="STATOR ELEMENT OF FLAGELLAR MOTOR COMPLEX"/>
    <property type="match status" value="1"/>
</dbReference>
<protein>
    <recommendedName>
        <fullName evidence="2">OmpA-like domain-containing protein</fullName>
    </recommendedName>
</protein>
<dbReference type="Gene3D" id="3.30.1330.60">
    <property type="entry name" value="OmpA-like domain"/>
    <property type="match status" value="2"/>
</dbReference>
<gene>
    <name evidence="3" type="ORF">EZL74_06235</name>
</gene>
<dbReference type="InterPro" id="IPR050330">
    <property type="entry name" value="Bact_OuterMem_StrucFunc"/>
</dbReference>
<sequence>MKHIIIIVLFLVSSKSIGQSQFEVFFDFNKDFPNEKSILDFNEWFAKNKYIEVSKMMGYCDSVDTKDYNKKLAERRIDNVQKLLEKSGISIQQNLERIAYGKEFKQSKIQAENRKVTIFYNEIKNEKPIVSKLSEKIMNSKVGETVALPNIYFYNNSARIVPKSEPTLLELLCVMEENPKLKIEIQGHICCQKVYDVNDVSSSRARAVYTYLLRNKIDRKRMTFKGYGTSHPVHPIPEKSAQEEDENRRVEIMILEK</sequence>
<accession>A0A4Q9Z1A5</accession>